<feature type="chain" id="PRO_5045355359" description="PKD domain containing protein" evidence="1">
    <location>
        <begin position="24"/>
        <end position="416"/>
    </location>
</feature>
<evidence type="ECO:0000313" key="2">
    <source>
        <dbReference type="EMBL" id="GAA1769161.1"/>
    </source>
</evidence>
<dbReference type="Proteomes" id="UP001500655">
    <property type="component" value="Unassembled WGS sequence"/>
</dbReference>
<evidence type="ECO:0008006" key="4">
    <source>
        <dbReference type="Google" id="ProtNLM"/>
    </source>
</evidence>
<protein>
    <recommendedName>
        <fullName evidence="4">PKD domain containing protein</fullName>
    </recommendedName>
</protein>
<organism evidence="2 3">
    <name type="scientific">Luedemannella helvata</name>
    <dbReference type="NCBI Taxonomy" id="349315"/>
    <lineage>
        <taxon>Bacteria</taxon>
        <taxon>Bacillati</taxon>
        <taxon>Actinomycetota</taxon>
        <taxon>Actinomycetes</taxon>
        <taxon>Micromonosporales</taxon>
        <taxon>Micromonosporaceae</taxon>
        <taxon>Luedemannella</taxon>
    </lineage>
</organism>
<dbReference type="InterPro" id="IPR011047">
    <property type="entry name" value="Quinoprotein_ADH-like_sf"/>
</dbReference>
<evidence type="ECO:0000313" key="3">
    <source>
        <dbReference type="Proteomes" id="UP001500655"/>
    </source>
</evidence>
<feature type="signal peptide" evidence="1">
    <location>
        <begin position="1"/>
        <end position="23"/>
    </location>
</feature>
<keyword evidence="1" id="KW-0732">Signal</keyword>
<sequence>MRWPTAILAATLAVTWAGAPAHADTRQPAVVSADPVDWTPHVLDGTVRAVARLGSVIVVGGDFGWVQDARTGRARRQPYLFAFHARTGALLPFRPRLDGPVLALAAGPAGTVLAGGSFRHVDRAPRRGLARLRLANGRAVPEFRATIDSGDVRALIEHRGEVYVGGTFTAIGGWRRTGLARVLATTGAVDEDLRLDLSARELTRVKVEDLALSPAGDRLVAVGAITRVAGQVRAQLAMINTGVRPAKLAPWFTNVYARACREGFDTYLRGVDFAPDGSYFVVVSTGRLGGAERMCDTAARFETSGAGEHRPTWVNHTGGDSLYTVSVTGAAVYVGGHQRWMNNTHGYEAPGPGAVFRPGISALHPRTGRALPWNPTRSRGVGVRAMLATPDGLILGSDTDQLGGEYHARVGMFPLP</sequence>
<comment type="caution">
    <text evidence="2">The sequence shown here is derived from an EMBL/GenBank/DDBJ whole genome shotgun (WGS) entry which is preliminary data.</text>
</comment>
<dbReference type="EMBL" id="BAAALS010000026">
    <property type="protein sequence ID" value="GAA1769161.1"/>
    <property type="molecule type" value="Genomic_DNA"/>
</dbReference>
<gene>
    <name evidence="2" type="ORF">GCM10009681_45640</name>
</gene>
<proteinExistence type="predicted"/>
<dbReference type="RefSeq" id="WP_344085637.1">
    <property type="nucleotide sequence ID" value="NZ_BAAALS010000026.1"/>
</dbReference>
<name>A0ABP4X336_9ACTN</name>
<reference evidence="3" key="1">
    <citation type="journal article" date="2019" name="Int. J. Syst. Evol. Microbiol.">
        <title>The Global Catalogue of Microorganisms (GCM) 10K type strain sequencing project: providing services to taxonomists for standard genome sequencing and annotation.</title>
        <authorList>
            <consortium name="The Broad Institute Genomics Platform"/>
            <consortium name="The Broad Institute Genome Sequencing Center for Infectious Disease"/>
            <person name="Wu L."/>
            <person name="Ma J."/>
        </authorList>
    </citation>
    <scope>NUCLEOTIDE SEQUENCE [LARGE SCALE GENOMIC DNA]</scope>
    <source>
        <strain evidence="3">JCM 13249</strain>
    </source>
</reference>
<keyword evidence="3" id="KW-1185">Reference proteome</keyword>
<accession>A0ABP4X336</accession>
<evidence type="ECO:0000256" key="1">
    <source>
        <dbReference type="SAM" id="SignalP"/>
    </source>
</evidence>
<dbReference type="SUPFAM" id="SSF50998">
    <property type="entry name" value="Quinoprotein alcohol dehydrogenase-like"/>
    <property type="match status" value="1"/>
</dbReference>